<feature type="non-terminal residue" evidence="2">
    <location>
        <position position="1"/>
    </location>
</feature>
<feature type="region of interest" description="Disordered" evidence="1">
    <location>
        <begin position="1"/>
        <end position="25"/>
    </location>
</feature>
<organism evidence="2">
    <name type="scientific">Tanacetum cinerariifolium</name>
    <name type="common">Dalmatian daisy</name>
    <name type="synonym">Chrysanthemum cinerariifolium</name>
    <dbReference type="NCBI Taxonomy" id="118510"/>
    <lineage>
        <taxon>Eukaryota</taxon>
        <taxon>Viridiplantae</taxon>
        <taxon>Streptophyta</taxon>
        <taxon>Embryophyta</taxon>
        <taxon>Tracheophyta</taxon>
        <taxon>Spermatophyta</taxon>
        <taxon>Magnoliopsida</taxon>
        <taxon>eudicotyledons</taxon>
        <taxon>Gunneridae</taxon>
        <taxon>Pentapetalae</taxon>
        <taxon>asterids</taxon>
        <taxon>campanulids</taxon>
        <taxon>Asterales</taxon>
        <taxon>Asteraceae</taxon>
        <taxon>Asteroideae</taxon>
        <taxon>Anthemideae</taxon>
        <taxon>Anthemidinae</taxon>
        <taxon>Tanacetum</taxon>
    </lineage>
</organism>
<comment type="caution">
    <text evidence="2">The sequence shown here is derived from an EMBL/GenBank/DDBJ whole genome shotgun (WGS) entry which is preliminary data.</text>
</comment>
<keyword evidence="2" id="KW-0808">Transferase</keyword>
<evidence type="ECO:0000313" key="2">
    <source>
        <dbReference type="EMBL" id="GFB20319.1"/>
    </source>
</evidence>
<dbReference type="AlphaFoldDB" id="A0A699L766"/>
<keyword evidence="2" id="KW-0418">Kinase</keyword>
<dbReference type="GO" id="GO:0016301">
    <property type="term" value="F:kinase activity"/>
    <property type="evidence" value="ECO:0007669"/>
    <property type="project" value="UniProtKB-KW"/>
</dbReference>
<sequence length="62" mass="6830">PEEGSNVVDETIATDEAEEESNVIEQTVEDIEDAKKENGESAEEITVDTKPNEEPVIIVENE</sequence>
<protein>
    <submittedName>
        <fullName evidence="2">Tyrosine-protein kinase, non-receptor Jak2</fullName>
    </submittedName>
</protein>
<evidence type="ECO:0000256" key="1">
    <source>
        <dbReference type="SAM" id="MobiDB-lite"/>
    </source>
</evidence>
<reference evidence="2" key="1">
    <citation type="journal article" date="2019" name="Sci. Rep.">
        <title>Draft genome of Tanacetum cinerariifolium, the natural source of mosquito coil.</title>
        <authorList>
            <person name="Yamashiro T."/>
            <person name="Shiraishi A."/>
            <person name="Satake H."/>
            <person name="Nakayama K."/>
        </authorList>
    </citation>
    <scope>NUCLEOTIDE SEQUENCE</scope>
</reference>
<accession>A0A699L766</accession>
<dbReference type="EMBL" id="BKCJ010574523">
    <property type="protein sequence ID" value="GFB20319.1"/>
    <property type="molecule type" value="Genomic_DNA"/>
</dbReference>
<proteinExistence type="predicted"/>
<gene>
    <name evidence="2" type="ORF">Tci_692290</name>
</gene>
<name>A0A699L766_TANCI</name>
<feature type="compositionally biased region" description="Acidic residues" evidence="1">
    <location>
        <begin position="12"/>
        <end position="25"/>
    </location>
</feature>
<keyword evidence="2" id="KW-0675">Receptor</keyword>